<dbReference type="STRING" id="314283.MED297_10391"/>
<dbReference type="CDD" id="cd00498">
    <property type="entry name" value="Hsp33"/>
    <property type="match status" value="1"/>
</dbReference>
<comment type="caution">
    <text evidence="6">The sequence shown here is derived from an EMBL/GenBank/DDBJ whole genome shotgun (WGS) entry which is preliminary data.</text>
</comment>
<dbReference type="Pfam" id="PF01430">
    <property type="entry name" value="HSP33"/>
    <property type="match status" value="1"/>
</dbReference>
<evidence type="ECO:0000256" key="5">
    <source>
        <dbReference type="ARBA" id="ARBA00023284"/>
    </source>
</evidence>
<evidence type="ECO:0000256" key="1">
    <source>
        <dbReference type="ARBA" id="ARBA00022490"/>
    </source>
</evidence>
<dbReference type="GO" id="GO:0042026">
    <property type="term" value="P:protein refolding"/>
    <property type="evidence" value="ECO:0007669"/>
    <property type="project" value="TreeGrafter"/>
</dbReference>
<dbReference type="EMBL" id="AAOE01000002">
    <property type="protein sequence ID" value="EAR10912.1"/>
    <property type="molecule type" value="Genomic_DNA"/>
</dbReference>
<dbReference type="Gene3D" id="3.55.30.10">
    <property type="entry name" value="Hsp33 domain"/>
    <property type="match status" value="1"/>
</dbReference>
<dbReference type="PIRSF" id="PIRSF005261">
    <property type="entry name" value="Heat_shock_Hsp33"/>
    <property type="match status" value="1"/>
</dbReference>
<proteinExistence type="predicted"/>
<dbReference type="SUPFAM" id="SSF118352">
    <property type="entry name" value="HSP33 redox switch-like"/>
    <property type="match status" value="1"/>
</dbReference>
<keyword evidence="4" id="KW-0143">Chaperone</keyword>
<dbReference type="OrthoDB" id="9793753at2"/>
<evidence type="ECO:0000256" key="4">
    <source>
        <dbReference type="ARBA" id="ARBA00023186"/>
    </source>
</evidence>
<dbReference type="GO" id="GO:0044183">
    <property type="term" value="F:protein folding chaperone"/>
    <property type="evidence" value="ECO:0007669"/>
    <property type="project" value="TreeGrafter"/>
</dbReference>
<dbReference type="Gene3D" id="1.10.287.480">
    <property type="entry name" value="helix hairpin bin"/>
    <property type="match status" value="1"/>
</dbReference>
<evidence type="ECO:0000313" key="6">
    <source>
        <dbReference type="EMBL" id="EAR10912.1"/>
    </source>
</evidence>
<protein>
    <submittedName>
        <fullName evidence="6">Chaperonin, 33 kDa</fullName>
    </submittedName>
</protein>
<keyword evidence="5" id="KW-0676">Redox-active center</keyword>
<keyword evidence="1" id="KW-0963">Cytoplasm</keyword>
<dbReference type="Gene3D" id="3.90.1280.10">
    <property type="entry name" value="HSP33 redox switch-like"/>
    <property type="match status" value="1"/>
</dbReference>
<sequence>MSSSDQTLRFLFDQTPIRGELTQLDRAYQDVLSKHPYPTAVKQLLGEFMAATAMLSDTIKFDGTLSLQVRGAGQVRTLMAECRHNRALRAIAQYNDDYDDAGPVLGEGQMAITIEPDKGKRYQGIVSINDGELTLNRVLEDYFQQSEQIRTRIWLYADGQKSAGLLLQAMPESASASSLSADLSEDWERLVHLAQTLTTEEALSLPGTEVLHRLFHEETVRVYEPNQLEFECTCSRQRSEDAIRTMGVDEAVSLAAENGHIEIDCQFCHERYAFTPEDVRALFSASDDSTLN</sequence>
<dbReference type="AlphaFoldDB" id="A4BAF6"/>
<dbReference type="HOGENOM" id="CLU_054493_0_0_6"/>
<dbReference type="PANTHER" id="PTHR30111">
    <property type="entry name" value="33 KDA CHAPERONIN"/>
    <property type="match status" value="1"/>
</dbReference>
<evidence type="ECO:0000256" key="2">
    <source>
        <dbReference type="ARBA" id="ARBA00022833"/>
    </source>
</evidence>
<keyword evidence="2" id="KW-0862">Zinc</keyword>
<dbReference type="RefSeq" id="WP_008041491.1">
    <property type="nucleotide sequence ID" value="NZ_CH724149.1"/>
</dbReference>
<organism evidence="6 7">
    <name type="scientific">Reinekea blandensis MED297</name>
    <dbReference type="NCBI Taxonomy" id="314283"/>
    <lineage>
        <taxon>Bacteria</taxon>
        <taxon>Pseudomonadati</taxon>
        <taxon>Pseudomonadota</taxon>
        <taxon>Gammaproteobacteria</taxon>
        <taxon>Oceanospirillales</taxon>
        <taxon>Saccharospirillaceae</taxon>
        <taxon>Reinekea</taxon>
    </lineage>
</organism>
<accession>A4BAF6</accession>
<dbReference type="NCBIfam" id="NF001033">
    <property type="entry name" value="PRK00114.1"/>
    <property type="match status" value="1"/>
</dbReference>
<evidence type="ECO:0000256" key="3">
    <source>
        <dbReference type="ARBA" id="ARBA00023157"/>
    </source>
</evidence>
<keyword evidence="3" id="KW-1015">Disulfide bond</keyword>
<dbReference type="Proteomes" id="UP000005953">
    <property type="component" value="Unassembled WGS sequence"/>
</dbReference>
<dbReference type="InterPro" id="IPR016153">
    <property type="entry name" value="Heat_shock_Hsp33_N"/>
</dbReference>
<evidence type="ECO:0000313" key="7">
    <source>
        <dbReference type="Proteomes" id="UP000005953"/>
    </source>
</evidence>
<dbReference type="PANTHER" id="PTHR30111:SF1">
    <property type="entry name" value="33 KDA CHAPERONIN"/>
    <property type="match status" value="1"/>
</dbReference>
<name>A4BAF6_9GAMM</name>
<gene>
    <name evidence="6" type="ORF">MED297_10391</name>
</gene>
<dbReference type="InterPro" id="IPR016154">
    <property type="entry name" value="Heat_shock_Hsp33_C"/>
</dbReference>
<dbReference type="GO" id="GO:0005737">
    <property type="term" value="C:cytoplasm"/>
    <property type="evidence" value="ECO:0007669"/>
    <property type="project" value="InterPro"/>
</dbReference>
<dbReference type="GO" id="GO:0051082">
    <property type="term" value="F:unfolded protein binding"/>
    <property type="evidence" value="ECO:0007669"/>
    <property type="project" value="InterPro"/>
</dbReference>
<reference evidence="6 7" key="1">
    <citation type="submission" date="2006-02" db="EMBL/GenBank/DDBJ databases">
        <authorList>
            <person name="Pinhassi J."/>
            <person name="Pedros-Alio C."/>
            <person name="Ferriera S."/>
            <person name="Johnson J."/>
            <person name="Kravitz S."/>
            <person name="Halpern A."/>
            <person name="Remington K."/>
            <person name="Beeson K."/>
            <person name="Tran B."/>
            <person name="Rogers Y.-H."/>
            <person name="Friedman R."/>
            <person name="Venter J.C."/>
        </authorList>
    </citation>
    <scope>NUCLEOTIDE SEQUENCE [LARGE SCALE GENOMIC DNA]</scope>
    <source>
        <strain evidence="6 7">MED297</strain>
    </source>
</reference>
<dbReference type="InterPro" id="IPR023212">
    <property type="entry name" value="Hsp33_helix_hairpin_bin_dom_sf"/>
</dbReference>
<dbReference type="SUPFAM" id="SSF64397">
    <property type="entry name" value="Hsp33 domain"/>
    <property type="match status" value="1"/>
</dbReference>
<dbReference type="InterPro" id="IPR000397">
    <property type="entry name" value="Heat_shock_Hsp33"/>
</dbReference>
<keyword evidence="7" id="KW-1185">Reference proteome</keyword>